<protein>
    <submittedName>
        <fullName evidence="2">Uncharacterized protein</fullName>
    </submittedName>
</protein>
<feature type="transmembrane region" description="Helical" evidence="1">
    <location>
        <begin position="7"/>
        <end position="26"/>
    </location>
</feature>
<dbReference type="RefSeq" id="WP_080064085.1">
    <property type="nucleotide sequence ID" value="NZ_MZGX01000009.1"/>
</dbReference>
<sequence>MKKSKFYIALPALIITIIALCLIYFVNENSNKTFTNFYGNDMHKIDKIDIINGSNGNIVTITDKKMISDIRNYFSSLEFEKAPDDKKDGWTYSFAVYEGYKNSFNITFMGENDCGINGKKYKITKSNGDTVESLYVTAKNFKK</sequence>
<name>A0A1V4SKJ1_RUMHU</name>
<evidence type="ECO:0000256" key="1">
    <source>
        <dbReference type="SAM" id="Phobius"/>
    </source>
</evidence>
<keyword evidence="1" id="KW-0812">Transmembrane</keyword>
<gene>
    <name evidence="2" type="ORF">CLHUN_16330</name>
</gene>
<comment type="caution">
    <text evidence="2">The sequence shown here is derived from an EMBL/GenBank/DDBJ whole genome shotgun (WGS) entry which is preliminary data.</text>
</comment>
<keyword evidence="1" id="KW-0472">Membrane</keyword>
<dbReference type="AlphaFoldDB" id="A0A1V4SKJ1"/>
<evidence type="ECO:0000313" key="3">
    <source>
        <dbReference type="Proteomes" id="UP000191554"/>
    </source>
</evidence>
<dbReference type="OrthoDB" id="2868629at2"/>
<proteinExistence type="predicted"/>
<keyword evidence="1" id="KW-1133">Transmembrane helix</keyword>
<evidence type="ECO:0000313" key="2">
    <source>
        <dbReference type="EMBL" id="OPX44334.1"/>
    </source>
</evidence>
<keyword evidence="3" id="KW-1185">Reference proteome</keyword>
<reference evidence="2 3" key="1">
    <citation type="submission" date="2017-03" db="EMBL/GenBank/DDBJ databases">
        <title>Genome sequence of Clostridium hungatei DSM 14427.</title>
        <authorList>
            <person name="Poehlein A."/>
            <person name="Daniel R."/>
        </authorList>
    </citation>
    <scope>NUCLEOTIDE SEQUENCE [LARGE SCALE GENOMIC DNA]</scope>
    <source>
        <strain evidence="2 3">DSM 14427</strain>
    </source>
</reference>
<dbReference type="EMBL" id="MZGX01000009">
    <property type="protein sequence ID" value="OPX44334.1"/>
    <property type="molecule type" value="Genomic_DNA"/>
</dbReference>
<accession>A0A1V4SKJ1</accession>
<organism evidence="2 3">
    <name type="scientific">Ruminiclostridium hungatei</name>
    <name type="common">Clostridium hungatei</name>
    <dbReference type="NCBI Taxonomy" id="48256"/>
    <lineage>
        <taxon>Bacteria</taxon>
        <taxon>Bacillati</taxon>
        <taxon>Bacillota</taxon>
        <taxon>Clostridia</taxon>
        <taxon>Eubacteriales</taxon>
        <taxon>Oscillospiraceae</taxon>
        <taxon>Ruminiclostridium</taxon>
    </lineage>
</organism>
<dbReference type="Proteomes" id="UP000191554">
    <property type="component" value="Unassembled WGS sequence"/>
</dbReference>